<dbReference type="AlphaFoldDB" id="A0AAN7MTJ0"/>
<evidence type="ECO:0000313" key="2">
    <source>
        <dbReference type="EMBL" id="KAK4813360.1"/>
    </source>
</evidence>
<evidence type="ECO:0000259" key="1">
    <source>
        <dbReference type="Pfam" id="PF00078"/>
    </source>
</evidence>
<proteinExistence type="predicted"/>
<gene>
    <name evidence="2" type="ORF">QYF61_003559</name>
    <name evidence="3" type="ORF">QYF61_003560</name>
</gene>
<keyword evidence="4" id="KW-1185">Reference proteome</keyword>
<dbReference type="EMBL" id="JAUNZN010000012">
    <property type="protein sequence ID" value="KAK4813361.1"/>
    <property type="molecule type" value="Genomic_DNA"/>
</dbReference>
<dbReference type="Pfam" id="PF00078">
    <property type="entry name" value="RVT_1"/>
    <property type="match status" value="1"/>
</dbReference>
<dbReference type="Proteomes" id="UP001333110">
    <property type="component" value="Unassembled WGS sequence"/>
</dbReference>
<feature type="domain" description="Reverse transcriptase" evidence="1">
    <location>
        <begin position="2"/>
        <end position="174"/>
    </location>
</feature>
<protein>
    <recommendedName>
        <fullName evidence="1">Reverse transcriptase domain-containing protein</fullName>
    </recommendedName>
</protein>
<sequence>MEQIILSAITWHVENNQGIKPSQHGFRKGRSCLTNLISFYDKVTRLVDEGKAVDVVYLDFSKAFDNVSYSILLEKLAAHGLDGCTLRWVKNRLDGWAQRVVGSVLGPVLFNIFINDLDEGIECTLSKFADDTKLCGSVDLLEGRQALQRDLDRLDRWAEVNCMRFNKAKCKVLHLGHSNPMQRYRLGEEWLESCQAEKDLGVLVDSRLNMSQQCVQAAKKANGILACIKNSVARRSREVIVPCTRPWLHLEYCVQFWDPHYKRDIEVLERVQRRATKLVKSLEHKSYGERLRDLGLFSLEKRRLRGDLIALYSYLKLFSKGGCREVGVGLFSEVTSDRTRGNGLKVIKYWIRLPREVVESPSLEVFKRRLDEVLRDMV</sequence>
<reference evidence="2 4" key="1">
    <citation type="journal article" date="2023" name="J. Hered.">
        <title>Chromosome-level genome of the wood stork (Mycteria americana) provides insight into avian chromosome evolution.</title>
        <authorList>
            <person name="Flamio R. Jr."/>
            <person name="Ramstad K.M."/>
        </authorList>
    </citation>
    <scope>NUCLEOTIDE SEQUENCE [LARGE SCALE GENOMIC DNA]</scope>
    <source>
        <strain evidence="2">JAX WOST 10</strain>
    </source>
</reference>
<dbReference type="CDD" id="cd01650">
    <property type="entry name" value="RT_nLTR_like"/>
    <property type="match status" value="1"/>
</dbReference>
<comment type="caution">
    <text evidence="2">The sequence shown here is derived from an EMBL/GenBank/DDBJ whole genome shotgun (WGS) entry which is preliminary data.</text>
</comment>
<accession>A0AAN7MTJ0</accession>
<name>A0AAN7MTJ0_MYCAM</name>
<dbReference type="PANTHER" id="PTHR33332">
    <property type="entry name" value="REVERSE TRANSCRIPTASE DOMAIN-CONTAINING PROTEIN"/>
    <property type="match status" value="1"/>
</dbReference>
<dbReference type="EMBL" id="JAUNZN010000012">
    <property type="protein sequence ID" value="KAK4813360.1"/>
    <property type="molecule type" value="Genomic_DNA"/>
</dbReference>
<dbReference type="InterPro" id="IPR000477">
    <property type="entry name" value="RT_dom"/>
</dbReference>
<organism evidence="2 4">
    <name type="scientific">Mycteria americana</name>
    <name type="common">Wood stork</name>
    <dbReference type="NCBI Taxonomy" id="33587"/>
    <lineage>
        <taxon>Eukaryota</taxon>
        <taxon>Metazoa</taxon>
        <taxon>Chordata</taxon>
        <taxon>Craniata</taxon>
        <taxon>Vertebrata</taxon>
        <taxon>Euteleostomi</taxon>
        <taxon>Archelosauria</taxon>
        <taxon>Archosauria</taxon>
        <taxon>Dinosauria</taxon>
        <taxon>Saurischia</taxon>
        <taxon>Theropoda</taxon>
        <taxon>Coelurosauria</taxon>
        <taxon>Aves</taxon>
        <taxon>Neognathae</taxon>
        <taxon>Neoaves</taxon>
        <taxon>Aequornithes</taxon>
        <taxon>Ciconiiformes</taxon>
        <taxon>Ciconiidae</taxon>
        <taxon>Mycteria</taxon>
    </lineage>
</organism>
<evidence type="ECO:0000313" key="4">
    <source>
        <dbReference type="Proteomes" id="UP001333110"/>
    </source>
</evidence>
<evidence type="ECO:0000313" key="3">
    <source>
        <dbReference type="EMBL" id="KAK4813361.1"/>
    </source>
</evidence>